<keyword evidence="12" id="KW-1185">Reference proteome</keyword>
<feature type="transmembrane region" description="Helical" evidence="10">
    <location>
        <begin position="29"/>
        <end position="49"/>
    </location>
</feature>
<feature type="transmembrane region" description="Helical" evidence="10">
    <location>
        <begin position="61"/>
        <end position="81"/>
    </location>
</feature>
<sequence>MIKKYLYVGLGGMGGALFRYATYSLFPTMYPTLIVNVIGSFLLGLLTFLFTFRWKDEKLKLFFGTGFCGSFTTMSTFAGEIVNGHAIVYGVITTILGIGFAFVGYMLGQTLIRKERVNG</sequence>
<dbReference type="Proteomes" id="UP001197974">
    <property type="component" value="Chromosome"/>
</dbReference>
<keyword evidence="4 10" id="KW-1133">Transmembrane helix</keyword>
<proteinExistence type="inferred from homology"/>
<evidence type="ECO:0000256" key="7">
    <source>
        <dbReference type="ARBA" id="ARBA00035120"/>
    </source>
</evidence>
<evidence type="ECO:0000256" key="9">
    <source>
        <dbReference type="ARBA" id="ARBA00049940"/>
    </source>
</evidence>
<accession>A0ABY9K009</accession>
<keyword evidence="10" id="KW-0479">Metal-binding</keyword>
<organism evidence="11 12">
    <name type="scientific">Bacillus carboniphilus</name>
    <dbReference type="NCBI Taxonomy" id="86663"/>
    <lineage>
        <taxon>Bacteria</taxon>
        <taxon>Bacillati</taxon>
        <taxon>Bacillota</taxon>
        <taxon>Bacilli</taxon>
        <taxon>Bacillales</taxon>
        <taxon>Bacillaceae</taxon>
        <taxon>Bacillus</taxon>
    </lineage>
</organism>
<reference evidence="11 12" key="1">
    <citation type="submission" date="2023-06" db="EMBL/GenBank/DDBJ databases">
        <title>Five Gram-positive bacteria isolated from mangrove sediments in Shenzhen, Guangdong, China.</title>
        <authorList>
            <person name="Yu S."/>
            <person name="Zheng W."/>
            <person name="Huang Y."/>
        </authorList>
    </citation>
    <scope>NUCLEOTIDE SEQUENCE [LARGE SCALE GENOMIC DNA]</scope>
    <source>
        <strain evidence="11 12">SaN35-3</strain>
    </source>
</reference>
<comment type="catalytic activity">
    <reaction evidence="8">
        <text>fluoride(in) = fluoride(out)</text>
        <dbReference type="Rhea" id="RHEA:76159"/>
        <dbReference type="ChEBI" id="CHEBI:17051"/>
    </reaction>
    <physiologicalReaction direction="left-to-right" evidence="8">
        <dbReference type="Rhea" id="RHEA:76160"/>
    </physiologicalReaction>
</comment>
<keyword evidence="2 10" id="KW-1003">Cell membrane</keyword>
<dbReference type="InterPro" id="IPR003691">
    <property type="entry name" value="FluC"/>
</dbReference>
<comment type="subcellular location">
    <subcellularLocation>
        <location evidence="1 10">Cell membrane</location>
        <topology evidence="1 10">Multi-pass membrane protein</topology>
    </subcellularLocation>
</comment>
<dbReference type="PANTHER" id="PTHR28259">
    <property type="entry name" value="FLUORIDE EXPORT PROTEIN 1-RELATED"/>
    <property type="match status" value="1"/>
</dbReference>
<evidence type="ECO:0000256" key="1">
    <source>
        <dbReference type="ARBA" id="ARBA00004651"/>
    </source>
</evidence>
<evidence type="ECO:0000256" key="6">
    <source>
        <dbReference type="ARBA" id="ARBA00023303"/>
    </source>
</evidence>
<keyword evidence="10" id="KW-0406">Ion transport</keyword>
<evidence type="ECO:0000256" key="8">
    <source>
        <dbReference type="ARBA" id="ARBA00035585"/>
    </source>
</evidence>
<keyword evidence="3 10" id="KW-0812">Transmembrane</keyword>
<keyword evidence="6 10" id="KW-0407">Ion channel</keyword>
<feature type="transmembrane region" description="Helical" evidence="10">
    <location>
        <begin position="87"/>
        <end position="107"/>
    </location>
</feature>
<evidence type="ECO:0000313" key="11">
    <source>
        <dbReference type="EMBL" id="WLR43190.1"/>
    </source>
</evidence>
<comment type="activity regulation">
    <text evidence="10">Na(+) is not transported, but it plays an essential structural role and its presence is essential for fluoride channel function.</text>
</comment>
<evidence type="ECO:0000256" key="2">
    <source>
        <dbReference type="ARBA" id="ARBA00022475"/>
    </source>
</evidence>
<evidence type="ECO:0000256" key="10">
    <source>
        <dbReference type="HAMAP-Rule" id="MF_00454"/>
    </source>
</evidence>
<evidence type="ECO:0000313" key="12">
    <source>
        <dbReference type="Proteomes" id="UP001197974"/>
    </source>
</evidence>
<dbReference type="Pfam" id="PF02537">
    <property type="entry name" value="CRCB"/>
    <property type="match status" value="1"/>
</dbReference>
<dbReference type="EMBL" id="CP129013">
    <property type="protein sequence ID" value="WLR43190.1"/>
    <property type="molecule type" value="Genomic_DNA"/>
</dbReference>
<dbReference type="PANTHER" id="PTHR28259:SF1">
    <property type="entry name" value="FLUORIDE EXPORT PROTEIN 1-RELATED"/>
    <property type="match status" value="1"/>
</dbReference>
<evidence type="ECO:0000256" key="3">
    <source>
        <dbReference type="ARBA" id="ARBA00022692"/>
    </source>
</evidence>
<feature type="binding site" evidence="10">
    <location>
        <position position="72"/>
    </location>
    <ligand>
        <name>Na(+)</name>
        <dbReference type="ChEBI" id="CHEBI:29101"/>
        <note>structural</note>
    </ligand>
</feature>
<feature type="binding site" evidence="10">
    <location>
        <position position="69"/>
    </location>
    <ligand>
        <name>Na(+)</name>
        <dbReference type="ChEBI" id="CHEBI:29101"/>
        <note>structural</note>
    </ligand>
</feature>
<keyword evidence="5 10" id="KW-0472">Membrane</keyword>
<name>A0ABY9K009_9BACI</name>
<comment type="function">
    <text evidence="9 10">Fluoride-specific ion channel. Important for reducing fluoride concentration in the cell, thus reducing its toxicity.</text>
</comment>
<gene>
    <name evidence="10" type="primary">fluC</name>
    <name evidence="10" type="synonym">crcB</name>
    <name evidence="11" type="ORF">LC087_03035</name>
</gene>
<dbReference type="RefSeq" id="WP_226539019.1">
    <property type="nucleotide sequence ID" value="NZ_CP129013.1"/>
</dbReference>
<evidence type="ECO:0000256" key="4">
    <source>
        <dbReference type="ARBA" id="ARBA00022989"/>
    </source>
</evidence>
<dbReference type="HAMAP" id="MF_00454">
    <property type="entry name" value="FluC"/>
    <property type="match status" value="1"/>
</dbReference>
<evidence type="ECO:0000256" key="5">
    <source>
        <dbReference type="ARBA" id="ARBA00023136"/>
    </source>
</evidence>
<protein>
    <recommendedName>
        <fullName evidence="10">Fluoride-specific ion channel FluC</fullName>
    </recommendedName>
</protein>
<keyword evidence="10" id="KW-0813">Transport</keyword>
<keyword evidence="10" id="KW-0915">Sodium</keyword>
<feature type="transmembrane region" description="Helical" evidence="10">
    <location>
        <begin position="5"/>
        <end position="23"/>
    </location>
</feature>
<comment type="similarity">
    <text evidence="7 10">Belongs to the fluoride channel Fluc/FEX (TC 1.A.43) family.</text>
</comment>